<protein>
    <recommendedName>
        <fullName evidence="1">DNA (cytosine-5-)-methyltransferase</fullName>
        <ecNumber evidence="1">2.1.1.37</ecNumber>
    </recommendedName>
</protein>
<proteinExistence type="inferred from homology"/>
<dbReference type="PRINTS" id="PR00105">
    <property type="entry name" value="C5METTRFRASE"/>
</dbReference>
<dbReference type="EMBL" id="ABWL02000016">
    <property type="protein sequence ID" value="EFE07086.1"/>
    <property type="molecule type" value="Genomic_DNA"/>
</dbReference>
<gene>
    <name evidence="9" type="primary">dcm</name>
    <name evidence="9" type="ORF">CIT292_08965</name>
</gene>
<evidence type="ECO:0000256" key="7">
    <source>
        <dbReference type="PROSITE-ProRule" id="PRU01016"/>
    </source>
</evidence>
<dbReference type="InterPro" id="IPR001525">
    <property type="entry name" value="C5_MeTfrase"/>
</dbReference>
<dbReference type="Proteomes" id="UP000003880">
    <property type="component" value="Unassembled WGS sequence"/>
</dbReference>
<dbReference type="SUPFAM" id="SSF53335">
    <property type="entry name" value="S-adenosyl-L-methionine-dependent methyltransferases"/>
    <property type="match status" value="1"/>
</dbReference>
<dbReference type="PANTHER" id="PTHR10629:SF52">
    <property type="entry name" value="DNA (CYTOSINE-5)-METHYLTRANSFERASE 1"/>
    <property type="match status" value="1"/>
</dbReference>
<comment type="catalytic activity">
    <reaction evidence="6">
        <text>a 2'-deoxycytidine in DNA + S-adenosyl-L-methionine = a 5-methyl-2'-deoxycytidine in DNA + S-adenosyl-L-homocysteine + H(+)</text>
        <dbReference type="Rhea" id="RHEA:13681"/>
        <dbReference type="Rhea" id="RHEA-COMP:11369"/>
        <dbReference type="Rhea" id="RHEA-COMP:11370"/>
        <dbReference type="ChEBI" id="CHEBI:15378"/>
        <dbReference type="ChEBI" id="CHEBI:57856"/>
        <dbReference type="ChEBI" id="CHEBI:59789"/>
        <dbReference type="ChEBI" id="CHEBI:85452"/>
        <dbReference type="ChEBI" id="CHEBI:85454"/>
        <dbReference type="EC" id="2.1.1.37"/>
    </reaction>
</comment>
<reference evidence="9 10" key="1">
    <citation type="submission" date="2010-02" db="EMBL/GenBank/DDBJ databases">
        <authorList>
            <person name="Weinstock G."/>
            <person name="Sodergren E."/>
            <person name="Clifton S."/>
            <person name="Fulton L."/>
            <person name="Fulton B."/>
            <person name="Courtney L."/>
            <person name="Fronick C."/>
            <person name="Harrison M."/>
            <person name="Strong C."/>
            <person name="Farmer C."/>
            <person name="Delahaunty K."/>
            <person name="Markovic C."/>
            <person name="Hall O."/>
            <person name="Minx P."/>
            <person name="Tomlinson C."/>
            <person name="Mitreva M."/>
            <person name="Nelson J."/>
            <person name="Hou S."/>
            <person name="Wollam A."/>
            <person name="Pepin K.H."/>
            <person name="Johnson M."/>
            <person name="Bhonagiri V."/>
            <person name="Zhang X."/>
            <person name="Suruliraj S."/>
            <person name="Warren W."/>
            <person name="Chinwalla A."/>
            <person name="Mardis E.R."/>
            <person name="Wilson R.K."/>
        </authorList>
    </citation>
    <scope>NUCLEOTIDE SEQUENCE [LARGE SCALE GENOMIC DNA]</scope>
    <source>
        <strain evidence="9 10">ATCC 29220</strain>
    </source>
</reference>
<evidence type="ECO:0000256" key="5">
    <source>
        <dbReference type="ARBA" id="ARBA00022747"/>
    </source>
</evidence>
<dbReference type="Gene3D" id="3.40.50.150">
    <property type="entry name" value="Vaccinia Virus protein VP39"/>
    <property type="match status" value="1"/>
</dbReference>
<organism evidence="9 10">
    <name type="scientific">Citrobacter youngae ATCC 29220</name>
    <dbReference type="NCBI Taxonomy" id="500640"/>
    <lineage>
        <taxon>Bacteria</taxon>
        <taxon>Pseudomonadati</taxon>
        <taxon>Pseudomonadota</taxon>
        <taxon>Gammaproteobacteria</taxon>
        <taxon>Enterobacterales</taxon>
        <taxon>Enterobacteriaceae</taxon>
        <taxon>Citrobacter</taxon>
        <taxon>Citrobacter freundii complex</taxon>
    </lineage>
</organism>
<dbReference type="RefSeq" id="WP_006686249.1">
    <property type="nucleotide sequence ID" value="NZ_GG730300.1"/>
</dbReference>
<dbReference type="GO" id="GO:0044027">
    <property type="term" value="P:negative regulation of gene expression via chromosomal CpG island methylation"/>
    <property type="evidence" value="ECO:0007669"/>
    <property type="project" value="TreeGrafter"/>
</dbReference>
<feature type="active site" evidence="7">
    <location>
        <position position="80"/>
    </location>
</feature>
<dbReference type="InterPro" id="IPR029063">
    <property type="entry name" value="SAM-dependent_MTases_sf"/>
</dbReference>
<evidence type="ECO:0000256" key="4">
    <source>
        <dbReference type="ARBA" id="ARBA00022691"/>
    </source>
</evidence>
<evidence type="ECO:0000313" key="9">
    <source>
        <dbReference type="EMBL" id="EFE07086.1"/>
    </source>
</evidence>
<dbReference type="NCBIfam" id="TIGR00675">
    <property type="entry name" value="dcm"/>
    <property type="match status" value="1"/>
</dbReference>
<name>D4BFE9_9ENTR</name>
<dbReference type="InterPro" id="IPR050390">
    <property type="entry name" value="C5-Methyltransferase"/>
</dbReference>
<dbReference type="GO" id="GO:0032259">
    <property type="term" value="P:methylation"/>
    <property type="evidence" value="ECO:0007669"/>
    <property type="project" value="UniProtKB-KW"/>
</dbReference>
<dbReference type="Gene3D" id="3.90.120.10">
    <property type="entry name" value="DNA Methylase, subunit A, domain 2"/>
    <property type="match status" value="1"/>
</dbReference>
<dbReference type="Pfam" id="PF00145">
    <property type="entry name" value="DNA_methylase"/>
    <property type="match status" value="1"/>
</dbReference>
<comment type="similarity">
    <text evidence="7 8">Belongs to the class I-like SAM-binding methyltransferase superfamily. C5-methyltransferase family.</text>
</comment>
<evidence type="ECO:0000256" key="3">
    <source>
        <dbReference type="ARBA" id="ARBA00022679"/>
    </source>
</evidence>
<dbReference type="PROSITE" id="PS51679">
    <property type="entry name" value="SAM_MT_C5"/>
    <property type="match status" value="1"/>
</dbReference>
<dbReference type="HOGENOM" id="CLU_006958_2_2_6"/>
<accession>D4BFE9</accession>
<evidence type="ECO:0000313" key="10">
    <source>
        <dbReference type="Proteomes" id="UP000003880"/>
    </source>
</evidence>
<keyword evidence="4 7" id="KW-0949">S-adenosyl-L-methionine</keyword>
<dbReference type="EC" id="2.1.1.37" evidence="1"/>
<keyword evidence="3 7" id="KW-0808">Transferase</keyword>
<dbReference type="GO" id="GO:0003677">
    <property type="term" value="F:DNA binding"/>
    <property type="evidence" value="ECO:0007669"/>
    <property type="project" value="TreeGrafter"/>
</dbReference>
<sequence length="351" mass="39817">MKVIDFFCGCGGASKGFELAGFDIALGIDFDKSAADSYKANFPNTAFINSDIRNVRVRDIAEIVPDWKENDLIFCACAPCQPFSSQNKKRDSADTRRSLLSETKRFIRAFRPKYIFIENVPGIQSVKLTENGPFADFLSFLTRFDYQYEYHVISSEFYGVPQQRKRLVVLAKLHGSPAFPTPTHGEQGKPFATVRDYIGQLPRLQAGEADPEDPLHTAAIIEPLNIERLQCTPEGGDRRDWPKRLWLKCHKDYDGHTDVYGRMKWDEPCKTLTTKCTSISNGRFGHPDTTQHRAITFREAALLQTFPIDFQFEGNRVSKSKQIGNAVPVLLAKCFAEAMWKQHNDEMEGDS</sequence>
<comment type="caution">
    <text evidence="9">The sequence shown here is derived from an EMBL/GenBank/DDBJ whole genome shotgun (WGS) entry which is preliminary data.</text>
</comment>
<evidence type="ECO:0000256" key="1">
    <source>
        <dbReference type="ARBA" id="ARBA00011975"/>
    </source>
</evidence>
<keyword evidence="5" id="KW-0680">Restriction system</keyword>
<evidence type="ECO:0000256" key="6">
    <source>
        <dbReference type="ARBA" id="ARBA00047422"/>
    </source>
</evidence>
<dbReference type="AlphaFoldDB" id="D4BFE9"/>
<dbReference type="PANTHER" id="PTHR10629">
    <property type="entry name" value="CYTOSINE-SPECIFIC METHYLTRANSFERASE"/>
    <property type="match status" value="1"/>
</dbReference>
<dbReference type="GO" id="GO:0009307">
    <property type="term" value="P:DNA restriction-modification system"/>
    <property type="evidence" value="ECO:0007669"/>
    <property type="project" value="UniProtKB-KW"/>
</dbReference>
<keyword evidence="2 7" id="KW-0489">Methyltransferase</keyword>
<dbReference type="GO" id="GO:0003886">
    <property type="term" value="F:DNA (cytosine-5-)-methyltransferase activity"/>
    <property type="evidence" value="ECO:0007669"/>
    <property type="project" value="UniProtKB-EC"/>
</dbReference>
<evidence type="ECO:0000256" key="8">
    <source>
        <dbReference type="RuleBase" id="RU000416"/>
    </source>
</evidence>
<evidence type="ECO:0000256" key="2">
    <source>
        <dbReference type="ARBA" id="ARBA00022603"/>
    </source>
</evidence>
<dbReference type="eggNOG" id="COG0270">
    <property type="taxonomic scope" value="Bacteria"/>
</dbReference>